<keyword evidence="2" id="KW-1185">Reference proteome</keyword>
<dbReference type="EMBL" id="CAJVCE010000038">
    <property type="protein sequence ID" value="CAG7657832.1"/>
    <property type="molecule type" value="Genomic_DNA"/>
</dbReference>
<accession>A0ABN7TZ30</accession>
<comment type="caution">
    <text evidence="1">The sequence shown here is derived from an EMBL/GenBank/DDBJ whole genome shotgun (WGS) entry which is preliminary data.</text>
</comment>
<proteinExistence type="predicted"/>
<reference evidence="1 2" key="1">
    <citation type="submission" date="2021-06" db="EMBL/GenBank/DDBJ databases">
        <authorList>
            <person name="Criscuolo A."/>
        </authorList>
    </citation>
    <scope>NUCLEOTIDE SEQUENCE [LARGE SCALE GENOMIC DNA]</scope>
    <source>
        <strain evidence="2">CIP 111802</strain>
    </source>
</reference>
<dbReference type="Proteomes" id="UP000730618">
    <property type="component" value="Unassembled WGS sequence"/>
</dbReference>
<evidence type="ECO:0000313" key="1">
    <source>
        <dbReference type="EMBL" id="CAG7657832.1"/>
    </source>
</evidence>
<name>A0ABN7TZ30_9BACL</name>
<organism evidence="1 2">
    <name type="scientific">Paenibacillus allorhizosphaerae</name>
    <dbReference type="NCBI Taxonomy" id="2849866"/>
    <lineage>
        <taxon>Bacteria</taxon>
        <taxon>Bacillati</taxon>
        <taxon>Bacillota</taxon>
        <taxon>Bacilli</taxon>
        <taxon>Bacillales</taxon>
        <taxon>Paenibacillaceae</taxon>
        <taxon>Paenibacillus</taxon>
    </lineage>
</organism>
<gene>
    <name evidence="1" type="ORF">PAECIP111802_06870</name>
</gene>
<sequence>MGWSEMQRIPNEYNDKFRSIDAKLLQLFCERKALANGKRYFPSKEIMQQWAITYDLDIPQISWLLHSLNEGRHSVVPDEPGELINVLPVMQKSVVNGFRYVLTHAMQHQNGSIVFLEIEHLSTNENIGHIRPHLLLEVTGKQQYSVRRNGTHGGGGQTQVRFLVTPRLPDPIQEVQFALIPYAIPMESPPKEVILDQEIRFGGANPA</sequence>
<evidence type="ECO:0000313" key="2">
    <source>
        <dbReference type="Proteomes" id="UP000730618"/>
    </source>
</evidence>
<protein>
    <submittedName>
        <fullName evidence="1">Uncharacterized protein</fullName>
    </submittedName>
</protein>